<dbReference type="SUPFAM" id="SSF52218">
    <property type="entry name" value="Flavoproteins"/>
    <property type="match status" value="1"/>
</dbReference>
<dbReference type="RefSeq" id="WP_036184782.1">
    <property type="nucleotide sequence ID" value="NZ_JMQN01000015.1"/>
</dbReference>
<dbReference type="eggNOG" id="COG0431">
    <property type="taxonomic scope" value="Bacteria"/>
</dbReference>
<dbReference type="GO" id="GO:0005829">
    <property type="term" value="C:cytosol"/>
    <property type="evidence" value="ECO:0007669"/>
    <property type="project" value="TreeGrafter"/>
</dbReference>
<dbReference type="InterPro" id="IPR050712">
    <property type="entry name" value="NAD(P)H-dep_reductase"/>
</dbReference>
<dbReference type="AlphaFoldDB" id="A0A081G1M4"/>
<keyword evidence="5" id="KW-1185">Reference proteome</keyword>
<dbReference type="PANTHER" id="PTHR30543">
    <property type="entry name" value="CHROMATE REDUCTASE"/>
    <property type="match status" value="1"/>
</dbReference>
<comment type="cofactor">
    <cofactor evidence="1">
        <name>FMN</name>
        <dbReference type="ChEBI" id="CHEBI:58210"/>
    </cofactor>
</comment>
<dbReference type="InterPro" id="IPR005025">
    <property type="entry name" value="FMN_Rdtase-like_dom"/>
</dbReference>
<dbReference type="PANTHER" id="PTHR30543:SF21">
    <property type="entry name" value="NAD(P)H-DEPENDENT FMN REDUCTASE LOT6"/>
    <property type="match status" value="1"/>
</dbReference>
<dbReference type="InterPro" id="IPR029039">
    <property type="entry name" value="Flavoprotein-like_sf"/>
</dbReference>
<proteinExistence type="predicted"/>
<organism evidence="4 5">
    <name type="scientific">Marinobacterium lacunae</name>
    <dbReference type="NCBI Taxonomy" id="1232683"/>
    <lineage>
        <taxon>Bacteria</taxon>
        <taxon>Pseudomonadati</taxon>
        <taxon>Pseudomonadota</taxon>
        <taxon>Gammaproteobacteria</taxon>
        <taxon>Oceanospirillales</taxon>
        <taxon>Oceanospirillaceae</taxon>
        <taxon>Marinobacterium</taxon>
    </lineage>
</organism>
<keyword evidence="2" id="KW-0288">FMN</keyword>
<dbReference type="Gene3D" id="3.40.50.360">
    <property type="match status" value="1"/>
</dbReference>
<name>A0A081G1M4_9GAMM</name>
<sequence>MHLQIIIGSVRQGRVAKPVADWAFTQAKQRSDMTVELVDLKNWPLPMFNLPKSPSAGEYEDEQQQRWGKSVERADAFLFICPEYNHGYPAVLKNALDYVYAEWGRKPASVISYGGAMGARAVEQLRQVLVTLQMAPLSSAVHIAAVRSKLENGTFTGDERDDAQLEKTLDELAWWGNALYWARKTSAK</sequence>
<protein>
    <submittedName>
        <fullName evidence="4">Putative reductase</fullName>
    </submittedName>
</protein>
<feature type="domain" description="NADPH-dependent FMN reductase-like" evidence="3">
    <location>
        <begin position="1"/>
        <end position="143"/>
    </location>
</feature>
<dbReference type="EMBL" id="JMQN01000015">
    <property type="protein sequence ID" value="KEA64679.1"/>
    <property type="molecule type" value="Genomic_DNA"/>
</dbReference>
<reference evidence="4 5" key="1">
    <citation type="submission" date="2014-04" db="EMBL/GenBank/DDBJ databases">
        <title>Marinobacterium kochiensis sp. nov., isolated from sediment sample collected from Kochi backwaters in Kerala, India.</title>
        <authorList>
            <person name="Singh A."/>
            <person name="Pinnaka A.K."/>
        </authorList>
    </citation>
    <scope>NUCLEOTIDE SEQUENCE [LARGE SCALE GENOMIC DNA]</scope>
    <source>
        <strain evidence="4 5">AK27</strain>
    </source>
</reference>
<evidence type="ECO:0000313" key="4">
    <source>
        <dbReference type="EMBL" id="KEA64679.1"/>
    </source>
</evidence>
<dbReference type="STRING" id="1232683.ADIMK_1132"/>
<gene>
    <name evidence="4" type="ORF">ADIMK_1132</name>
</gene>
<dbReference type="GO" id="GO:0010181">
    <property type="term" value="F:FMN binding"/>
    <property type="evidence" value="ECO:0007669"/>
    <property type="project" value="TreeGrafter"/>
</dbReference>
<evidence type="ECO:0000256" key="1">
    <source>
        <dbReference type="ARBA" id="ARBA00001917"/>
    </source>
</evidence>
<comment type="caution">
    <text evidence="4">The sequence shown here is derived from an EMBL/GenBank/DDBJ whole genome shotgun (WGS) entry which is preliminary data.</text>
</comment>
<accession>A0A081G1M4</accession>
<evidence type="ECO:0000256" key="2">
    <source>
        <dbReference type="ARBA" id="ARBA00022643"/>
    </source>
</evidence>
<evidence type="ECO:0000313" key="5">
    <source>
        <dbReference type="Proteomes" id="UP000028252"/>
    </source>
</evidence>
<dbReference type="OrthoDB" id="9812295at2"/>
<evidence type="ECO:0000259" key="3">
    <source>
        <dbReference type="Pfam" id="PF03358"/>
    </source>
</evidence>
<keyword evidence="2" id="KW-0285">Flavoprotein</keyword>
<dbReference type="GO" id="GO:0016491">
    <property type="term" value="F:oxidoreductase activity"/>
    <property type="evidence" value="ECO:0007669"/>
    <property type="project" value="InterPro"/>
</dbReference>
<dbReference type="Proteomes" id="UP000028252">
    <property type="component" value="Unassembled WGS sequence"/>
</dbReference>
<dbReference type="PATRIC" id="fig|1232683.4.peg.1122"/>
<dbReference type="Pfam" id="PF03358">
    <property type="entry name" value="FMN_red"/>
    <property type="match status" value="1"/>
</dbReference>